<gene>
    <name evidence="2" type="ORF">TcWFU_001128</name>
</gene>
<evidence type="ECO:0000256" key="1">
    <source>
        <dbReference type="SAM" id="MobiDB-lite"/>
    </source>
</evidence>
<proteinExistence type="predicted"/>
<dbReference type="EMBL" id="JAKROA010000004">
    <property type="protein sequence ID" value="KAL5107321.1"/>
    <property type="molecule type" value="Genomic_DNA"/>
</dbReference>
<evidence type="ECO:0000313" key="2">
    <source>
        <dbReference type="EMBL" id="KAL5107321.1"/>
    </source>
</evidence>
<feature type="region of interest" description="Disordered" evidence="1">
    <location>
        <begin position="47"/>
        <end position="68"/>
    </location>
</feature>
<organism evidence="2 3">
    <name type="scientific">Taenia crassiceps</name>
    <dbReference type="NCBI Taxonomy" id="6207"/>
    <lineage>
        <taxon>Eukaryota</taxon>
        <taxon>Metazoa</taxon>
        <taxon>Spiralia</taxon>
        <taxon>Lophotrochozoa</taxon>
        <taxon>Platyhelminthes</taxon>
        <taxon>Cestoda</taxon>
        <taxon>Eucestoda</taxon>
        <taxon>Cyclophyllidea</taxon>
        <taxon>Taeniidae</taxon>
        <taxon>Taenia</taxon>
    </lineage>
</organism>
<protein>
    <submittedName>
        <fullName evidence="2">Uncharacterized protein</fullName>
    </submittedName>
</protein>
<keyword evidence="3" id="KW-1185">Reference proteome</keyword>
<feature type="compositionally biased region" description="Polar residues" evidence="1">
    <location>
        <begin position="48"/>
        <end position="60"/>
    </location>
</feature>
<accession>A0ABR4QCQ9</accession>
<dbReference type="Proteomes" id="UP001651158">
    <property type="component" value="Unassembled WGS sequence"/>
</dbReference>
<sequence length="99" mass="11429">MLVRPIVSSPFERSYYRSPCGLWPILVWKFSDRLSSTLVLTVAERSQDPFNEPSTSTKPDNQPEWPSFSSCSKFHPEFLLSQRLSHAFKIPTWLLSLPT</sequence>
<reference evidence="2 3" key="1">
    <citation type="journal article" date="2022" name="Front. Cell. Infect. Microbiol.">
        <title>The Genomes of Two Strains of Taenia crassiceps the Animal Model for the Study of Human Cysticercosis.</title>
        <authorList>
            <person name="Bobes R.J."/>
            <person name="Estrada K."/>
            <person name="Rios-Valencia D.G."/>
            <person name="Calderon-Gallegos A."/>
            <person name="de la Torre P."/>
            <person name="Carrero J.C."/>
            <person name="Sanchez-Flores A."/>
            <person name="Laclette J.P."/>
        </authorList>
    </citation>
    <scope>NUCLEOTIDE SEQUENCE [LARGE SCALE GENOMIC DNA]</scope>
    <source>
        <strain evidence="2">WFUcys</strain>
    </source>
</reference>
<evidence type="ECO:0000313" key="3">
    <source>
        <dbReference type="Proteomes" id="UP001651158"/>
    </source>
</evidence>
<name>A0ABR4QCQ9_9CEST</name>
<comment type="caution">
    <text evidence="2">The sequence shown here is derived from an EMBL/GenBank/DDBJ whole genome shotgun (WGS) entry which is preliminary data.</text>
</comment>